<gene>
    <name evidence="11" type="ORF">LKD70_09215</name>
</gene>
<dbReference type="InterPro" id="IPR021027">
    <property type="entry name" value="Transposase_put_HTH"/>
</dbReference>
<dbReference type="Pfam" id="PF12323">
    <property type="entry name" value="HTH_OrfB_IS605"/>
    <property type="match status" value="1"/>
</dbReference>
<dbReference type="PANTHER" id="PTHR30405">
    <property type="entry name" value="TRANSPOSASE"/>
    <property type="match status" value="1"/>
</dbReference>
<evidence type="ECO:0000256" key="7">
    <source>
        <dbReference type="ARBA" id="ARBA00023172"/>
    </source>
</evidence>
<dbReference type="NCBIfam" id="NF040570">
    <property type="entry name" value="guided_TnpB"/>
    <property type="match status" value="1"/>
</dbReference>
<keyword evidence="7" id="KW-0233">DNA recombination</keyword>
<keyword evidence="3" id="KW-0815">Transposition</keyword>
<evidence type="ECO:0000259" key="9">
    <source>
        <dbReference type="Pfam" id="PF07282"/>
    </source>
</evidence>
<comment type="similarity">
    <text evidence="2">In the N-terminal section; belongs to the transposase 2 family.</text>
</comment>
<sequence length="435" mass="49630">MAVTATKNGDIFIFSGRAYHITEAKNKALEPYGCMVHDYGLVLELVPDAGQRQSLAQQIGNARFMRNRYLNDRIAYYEETKGTLSVNEYKSKHFPELRKEFGFLQLSDKFALESAVEHVDAAYKNFFSGRAAFPKFASKWKPAGNSYTTKQTNGNIRLEEADGLPYIRLPKIGLVRFVLPRKQTLQTLVPHGTSILAATVKKKGDRYTVSLQLETVITSPAKMVQVSIQDVLAADMGLKLFAVIGSQGWEKEIPNPRWIRKHEKRLRRLQKSLSRKKYDQKTHTGSRNWEKARRKVAAEQRKIADQRKDFQHKLSRRIADSCSAFCCEDLNIRGMVKNQHLSNEVSSVSWGQFLTMVKYKLERQGKYFIQVSRWYPSSQVCSCCGYRNREVKDLGVRQWTCPECGTYHDRDINAKDNILAEGIRLLGEAGVSVAA</sequence>
<evidence type="ECO:0000256" key="2">
    <source>
        <dbReference type="ARBA" id="ARBA00011044"/>
    </source>
</evidence>
<keyword evidence="4" id="KW-0479">Metal-binding</keyword>
<keyword evidence="6" id="KW-0238">DNA-binding</keyword>
<dbReference type="Pfam" id="PF01385">
    <property type="entry name" value="OrfB_IS605"/>
    <property type="match status" value="1"/>
</dbReference>
<dbReference type="NCBIfam" id="TIGR01766">
    <property type="entry name" value="IS200/IS605 family accessory protein TnpB-like domain"/>
    <property type="match status" value="1"/>
</dbReference>
<dbReference type="InterPro" id="IPR010095">
    <property type="entry name" value="Cas12f1-like_TNB"/>
</dbReference>
<evidence type="ECO:0000256" key="3">
    <source>
        <dbReference type="ARBA" id="ARBA00022578"/>
    </source>
</evidence>
<protein>
    <submittedName>
        <fullName evidence="11">Transposase</fullName>
    </submittedName>
</protein>
<comment type="caution">
    <text evidence="11">The sequence shown here is derived from an EMBL/GenBank/DDBJ whole genome shotgun (WGS) entry which is preliminary data.</text>
</comment>
<evidence type="ECO:0000256" key="6">
    <source>
        <dbReference type="ARBA" id="ARBA00023125"/>
    </source>
</evidence>
<dbReference type="EMBL" id="JAJEQX010000014">
    <property type="protein sequence ID" value="MCC2254594.1"/>
    <property type="molecule type" value="Genomic_DNA"/>
</dbReference>
<keyword evidence="12" id="KW-1185">Reference proteome</keyword>
<evidence type="ECO:0000256" key="1">
    <source>
        <dbReference type="ARBA" id="ARBA00008761"/>
    </source>
</evidence>
<dbReference type="InterPro" id="IPR001959">
    <property type="entry name" value="Transposase"/>
</dbReference>
<dbReference type="InterPro" id="IPR051399">
    <property type="entry name" value="RNA-guided_DNA_endo/Transpos"/>
</dbReference>
<feature type="domain" description="Probable transposase IS891/IS1136/IS1341" evidence="8">
    <location>
        <begin position="226"/>
        <end position="338"/>
    </location>
</feature>
<accession>A0ABS8G0X5</accession>
<name>A0ABS8G0X5_9FIRM</name>
<evidence type="ECO:0000259" key="8">
    <source>
        <dbReference type="Pfam" id="PF01385"/>
    </source>
</evidence>
<evidence type="ECO:0000256" key="5">
    <source>
        <dbReference type="ARBA" id="ARBA00022833"/>
    </source>
</evidence>
<feature type="domain" description="Transposase putative helix-turn-helix" evidence="10">
    <location>
        <begin position="44"/>
        <end position="81"/>
    </location>
</feature>
<comment type="similarity">
    <text evidence="1">In the C-terminal section; belongs to the transposase 35 family.</text>
</comment>
<evidence type="ECO:0000313" key="12">
    <source>
        <dbReference type="Proteomes" id="UP001198151"/>
    </source>
</evidence>
<dbReference type="Proteomes" id="UP001198151">
    <property type="component" value="Unassembled WGS sequence"/>
</dbReference>
<proteinExistence type="inferred from homology"/>
<organism evidence="11 12">
    <name type="scientific">Ruminococcus turbiniformis</name>
    <dbReference type="NCBI Taxonomy" id="2881258"/>
    <lineage>
        <taxon>Bacteria</taxon>
        <taxon>Bacillati</taxon>
        <taxon>Bacillota</taxon>
        <taxon>Clostridia</taxon>
        <taxon>Eubacteriales</taxon>
        <taxon>Oscillospiraceae</taxon>
        <taxon>Ruminococcus</taxon>
    </lineage>
</organism>
<dbReference type="PANTHER" id="PTHR30405:SF25">
    <property type="entry name" value="RNA-GUIDED DNA ENDONUCLEASE INSQ-RELATED"/>
    <property type="match status" value="1"/>
</dbReference>
<keyword evidence="5" id="KW-0862">Zinc</keyword>
<feature type="domain" description="Cas12f1-like TNB" evidence="9">
    <location>
        <begin position="350"/>
        <end position="418"/>
    </location>
</feature>
<evidence type="ECO:0000259" key="10">
    <source>
        <dbReference type="Pfam" id="PF12323"/>
    </source>
</evidence>
<evidence type="ECO:0000313" key="11">
    <source>
        <dbReference type="EMBL" id="MCC2254594.1"/>
    </source>
</evidence>
<dbReference type="RefSeq" id="WP_227707733.1">
    <property type="nucleotide sequence ID" value="NZ_JAJEQX010000014.1"/>
</dbReference>
<dbReference type="Pfam" id="PF07282">
    <property type="entry name" value="Cas12f1-like_TNB"/>
    <property type="match status" value="1"/>
</dbReference>
<reference evidence="11 12" key="1">
    <citation type="submission" date="2021-10" db="EMBL/GenBank/DDBJ databases">
        <title>Anaerobic single-cell dispensing facilitates the cultivation of human gut bacteria.</title>
        <authorList>
            <person name="Afrizal A."/>
        </authorList>
    </citation>
    <scope>NUCLEOTIDE SEQUENCE [LARGE SCALE GENOMIC DNA]</scope>
    <source>
        <strain evidence="11 12">CLA-AA-H200</strain>
    </source>
</reference>
<evidence type="ECO:0000256" key="4">
    <source>
        <dbReference type="ARBA" id="ARBA00022723"/>
    </source>
</evidence>